<sequence>MKLTRKWRIIVVVFVVLAIGGTIRNHLFQKQIKKETKNFLQEISDQSSIPIGQNQLKQLPLPVKKWLNLTRCLDQEPISSMFISQVGVLRTKPDGKWMPFEAVQYSGIDRPSFIWKSEIEAIQGVTIYGRDLYMNQEADMLIKLIGIFTIGSGSGPELVQGSLVRYLAEIVWYPRVALSPYITWDVIDDHSAKATIIYGDVSASGIFYFKDNGEPERFVAQRYMENGGEYSLEEWSVYMDQYKEVQGILIPTHGDIYWNLIDGKFHWLQFEVTDARFKISK</sequence>
<keyword evidence="2" id="KW-1185">Reference proteome</keyword>
<gene>
    <name evidence="1" type="ORF">GC105_06630</name>
</gene>
<protein>
    <submittedName>
        <fullName evidence="1">Uncharacterized protein</fullName>
    </submittedName>
</protein>
<dbReference type="InterPro" id="IPR046674">
    <property type="entry name" value="DUF6544"/>
</dbReference>
<dbReference type="Proteomes" id="UP000440004">
    <property type="component" value="Unassembled WGS sequence"/>
</dbReference>
<accession>A0A6A7K7H7</accession>
<dbReference type="Pfam" id="PF20181">
    <property type="entry name" value="DUF6544"/>
    <property type="match status" value="1"/>
</dbReference>
<dbReference type="AlphaFoldDB" id="A0A6A7K7H7"/>
<proteinExistence type="predicted"/>
<comment type="caution">
    <text evidence="1">The sequence shown here is derived from an EMBL/GenBank/DDBJ whole genome shotgun (WGS) entry which is preliminary data.</text>
</comment>
<name>A0A6A7K7H7_9FIRM</name>
<dbReference type="EMBL" id="WHNX01000008">
    <property type="protein sequence ID" value="MPW25459.1"/>
    <property type="molecule type" value="Genomic_DNA"/>
</dbReference>
<evidence type="ECO:0000313" key="2">
    <source>
        <dbReference type="Proteomes" id="UP000440004"/>
    </source>
</evidence>
<reference evidence="1 2" key="1">
    <citation type="submission" date="2019-10" db="EMBL/GenBank/DDBJ databases">
        <title>Alkalibaculum tamaniensis sp.nov., a new alkaliphilic acetogen, isolated on methoxylated aromatics from a mud volcano.</title>
        <authorList>
            <person name="Khomyakova M.A."/>
            <person name="Merkel A.Y."/>
            <person name="Bonch-Osmolovskaya E.A."/>
            <person name="Slobodkin A.I."/>
        </authorList>
    </citation>
    <scope>NUCLEOTIDE SEQUENCE [LARGE SCALE GENOMIC DNA]</scope>
    <source>
        <strain evidence="1 2">M08DMB</strain>
    </source>
</reference>
<evidence type="ECO:0000313" key="1">
    <source>
        <dbReference type="EMBL" id="MPW25459.1"/>
    </source>
</evidence>
<organism evidence="1 2">
    <name type="scientific">Alkalibaculum sporogenes</name>
    <dbReference type="NCBI Taxonomy" id="2655001"/>
    <lineage>
        <taxon>Bacteria</taxon>
        <taxon>Bacillati</taxon>
        <taxon>Bacillota</taxon>
        <taxon>Clostridia</taxon>
        <taxon>Eubacteriales</taxon>
        <taxon>Eubacteriaceae</taxon>
        <taxon>Alkalibaculum</taxon>
    </lineage>
</organism>
<dbReference type="RefSeq" id="WP_152802976.1">
    <property type="nucleotide sequence ID" value="NZ_WHNX01000008.1"/>
</dbReference>